<dbReference type="InterPro" id="IPR036047">
    <property type="entry name" value="F-box-like_dom_sf"/>
</dbReference>
<dbReference type="AlphaFoldDB" id="A0AAD6TPC7"/>
<evidence type="ECO:0008006" key="3">
    <source>
        <dbReference type="Google" id="ProtNLM"/>
    </source>
</evidence>
<dbReference type="SUPFAM" id="SSF81383">
    <property type="entry name" value="F-box domain"/>
    <property type="match status" value="1"/>
</dbReference>
<evidence type="ECO:0000313" key="1">
    <source>
        <dbReference type="EMBL" id="KAJ7075514.1"/>
    </source>
</evidence>
<protein>
    <recommendedName>
        <fullName evidence="3">F-box domain-containing protein</fullName>
    </recommendedName>
</protein>
<accession>A0AAD6TPC7</accession>
<evidence type="ECO:0000313" key="2">
    <source>
        <dbReference type="Proteomes" id="UP001222325"/>
    </source>
</evidence>
<name>A0AAD6TPC7_9AGAR</name>
<dbReference type="Gene3D" id="3.80.10.10">
    <property type="entry name" value="Ribonuclease Inhibitor"/>
    <property type="match status" value="1"/>
</dbReference>
<reference evidence="1" key="1">
    <citation type="submission" date="2023-03" db="EMBL/GenBank/DDBJ databases">
        <title>Massive genome expansion in bonnet fungi (Mycena s.s.) driven by repeated elements and novel gene families across ecological guilds.</title>
        <authorList>
            <consortium name="Lawrence Berkeley National Laboratory"/>
            <person name="Harder C.B."/>
            <person name="Miyauchi S."/>
            <person name="Viragh M."/>
            <person name="Kuo A."/>
            <person name="Thoen E."/>
            <person name="Andreopoulos B."/>
            <person name="Lu D."/>
            <person name="Skrede I."/>
            <person name="Drula E."/>
            <person name="Henrissat B."/>
            <person name="Morin E."/>
            <person name="Kohler A."/>
            <person name="Barry K."/>
            <person name="LaButti K."/>
            <person name="Morin E."/>
            <person name="Salamov A."/>
            <person name="Lipzen A."/>
            <person name="Mereny Z."/>
            <person name="Hegedus B."/>
            <person name="Baldrian P."/>
            <person name="Stursova M."/>
            <person name="Weitz H."/>
            <person name="Taylor A."/>
            <person name="Grigoriev I.V."/>
            <person name="Nagy L.G."/>
            <person name="Martin F."/>
            <person name="Kauserud H."/>
        </authorList>
    </citation>
    <scope>NUCLEOTIDE SEQUENCE</scope>
    <source>
        <strain evidence="1">CBHHK173m</strain>
    </source>
</reference>
<comment type="caution">
    <text evidence="1">The sequence shown here is derived from an EMBL/GenBank/DDBJ whole genome shotgun (WGS) entry which is preliminary data.</text>
</comment>
<dbReference type="SUPFAM" id="SSF52047">
    <property type="entry name" value="RNI-like"/>
    <property type="match status" value="1"/>
</dbReference>
<dbReference type="Proteomes" id="UP001222325">
    <property type="component" value="Unassembled WGS sequence"/>
</dbReference>
<organism evidence="1 2">
    <name type="scientific">Mycena belliarum</name>
    <dbReference type="NCBI Taxonomy" id="1033014"/>
    <lineage>
        <taxon>Eukaryota</taxon>
        <taxon>Fungi</taxon>
        <taxon>Dikarya</taxon>
        <taxon>Basidiomycota</taxon>
        <taxon>Agaricomycotina</taxon>
        <taxon>Agaricomycetes</taxon>
        <taxon>Agaricomycetidae</taxon>
        <taxon>Agaricales</taxon>
        <taxon>Marasmiineae</taxon>
        <taxon>Mycenaceae</taxon>
        <taxon>Mycena</taxon>
    </lineage>
</organism>
<sequence length="485" mass="55334">MYEAAEYLPQELLLATFKHMDRRTLKSIRLVCRLFAVLSWEEILRELTWHNPDGPANAECWKADPALALRPRDLSVRFGTGPPKAYVLNRISSFTQLEELTILESVIPTQLCDVLHQLRNIQSLTLDHCSLPETLMEPSLLLSRHSSNTSAVTTLKLNIVDPRLPHPHWGQELRCGGLIALLPRMRTLHIDRCFLPVESLGSMTVELIICIPHLGDGDTIRFGRKYFCRLLREMPQLQRLTATESQCKIRINSTSLQGIPHIAPITMDELPILPRLTHFTGGTQLGHLALSARHALEEVRIEEEGEAVIKFIEFLQLQQASVRRLDIRVLKRWDAEVVRAVCYCLPSCEVLAIEHDGETASEGELLDLGSHYLSHLVNLRELSILQNPPQIEEDIKDDAEIAGDLAYAMALQLELSKMSRRQENDDKECIEDIHDELEPAGILACWTRNNHALLRARISWSGSIRWVRECHPYTKEWITYSVRMS</sequence>
<keyword evidence="2" id="KW-1185">Reference proteome</keyword>
<dbReference type="InterPro" id="IPR032675">
    <property type="entry name" value="LRR_dom_sf"/>
</dbReference>
<dbReference type="EMBL" id="JARJCN010000094">
    <property type="protein sequence ID" value="KAJ7075514.1"/>
    <property type="molecule type" value="Genomic_DNA"/>
</dbReference>
<gene>
    <name evidence="1" type="ORF">B0H15DRAFT_956434</name>
</gene>
<proteinExistence type="predicted"/>